<keyword evidence="3" id="KW-1185">Reference proteome</keyword>
<gene>
    <name evidence="2" type="ORF">SAMN04488029_1554</name>
</gene>
<dbReference type="PANTHER" id="PTHR34990:SF1">
    <property type="entry name" value="UDP-2,3-DIACYLGLUCOSAMINE HYDROLASE"/>
    <property type="match status" value="1"/>
</dbReference>
<dbReference type="STRING" id="692418.SAMN04488029_1554"/>
<name>A0A1W2GA12_REIFA</name>
<dbReference type="SUPFAM" id="SSF56300">
    <property type="entry name" value="Metallo-dependent phosphatases"/>
    <property type="match status" value="1"/>
</dbReference>
<dbReference type="Gene3D" id="3.60.21.10">
    <property type="match status" value="1"/>
</dbReference>
<dbReference type="InterPro" id="IPR043461">
    <property type="entry name" value="LpxH-like"/>
</dbReference>
<dbReference type="RefSeq" id="WP_084371863.1">
    <property type="nucleotide sequence ID" value="NZ_FWYF01000001.1"/>
</dbReference>
<evidence type="ECO:0000313" key="2">
    <source>
        <dbReference type="EMBL" id="SMD33198.1"/>
    </source>
</evidence>
<evidence type="ECO:0000256" key="1">
    <source>
        <dbReference type="ARBA" id="ARBA00022801"/>
    </source>
</evidence>
<dbReference type="InterPro" id="IPR029052">
    <property type="entry name" value="Metallo-depent_PP-like"/>
</dbReference>
<accession>A0A1W2GA12</accession>
<protein>
    <submittedName>
        <fullName evidence="2">UDP-2,3-diacylglucosamine hydrolase</fullName>
    </submittedName>
</protein>
<dbReference type="GO" id="GO:0016020">
    <property type="term" value="C:membrane"/>
    <property type="evidence" value="ECO:0007669"/>
    <property type="project" value="GOC"/>
</dbReference>
<dbReference type="PANTHER" id="PTHR34990">
    <property type="entry name" value="UDP-2,3-DIACYLGLUCOSAMINE HYDROLASE-RELATED"/>
    <property type="match status" value="1"/>
</dbReference>
<dbReference type="CDD" id="cd07398">
    <property type="entry name" value="MPP_YbbF-LpxH"/>
    <property type="match status" value="1"/>
</dbReference>
<evidence type="ECO:0000313" key="3">
    <source>
        <dbReference type="Proteomes" id="UP000192472"/>
    </source>
</evidence>
<dbReference type="AlphaFoldDB" id="A0A1W2GA12"/>
<dbReference type="EMBL" id="FWYF01000001">
    <property type="protein sequence ID" value="SMD33198.1"/>
    <property type="molecule type" value="Genomic_DNA"/>
</dbReference>
<organism evidence="2 3">
    <name type="scientific">Reichenbachiella faecimaris</name>
    <dbReference type="NCBI Taxonomy" id="692418"/>
    <lineage>
        <taxon>Bacteria</taxon>
        <taxon>Pseudomonadati</taxon>
        <taxon>Bacteroidota</taxon>
        <taxon>Cytophagia</taxon>
        <taxon>Cytophagales</taxon>
        <taxon>Reichenbachiellaceae</taxon>
        <taxon>Reichenbachiella</taxon>
    </lineage>
</organism>
<sequence length="256" mass="29981">MNNSLSELEKNKKVYFASDFHLGVPNHQQSRQREKIIVQWLDSISKDAKAVFLLGDVFDFWFEYKHVVPKGYVRLLGKLAELVDLGIEIILFSGNHDLWLKTYLIDEIGIKIFHEPQTYQIRSHSFYLAHGDGLGPGDKKFKFFKRIFSNPVCQWLFKWLHPDIGVALAKQWSSGSRLAQERESLEFYGDKEWLIIHSNQLEKEQHHDYYIYGHRHISGMHALNNDSTYVNLGEWVFGSSYGVYDGEDFRLKSFSK</sequence>
<dbReference type="Proteomes" id="UP000192472">
    <property type="component" value="Unassembled WGS sequence"/>
</dbReference>
<dbReference type="OrthoDB" id="9802481at2"/>
<dbReference type="GO" id="GO:0008758">
    <property type="term" value="F:UDP-2,3-diacylglucosamine hydrolase activity"/>
    <property type="evidence" value="ECO:0007669"/>
    <property type="project" value="TreeGrafter"/>
</dbReference>
<reference evidence="2 3" key="1">
    <citation type="submission" date="2017-04" db="EMBL/GenBank/DDBJ databases">
        <authorList>
            <person name="Afonso C.L."/>
            <person name="Miller P.J."/>
            <person name="Scott M.A."/>
            <person name="Spackman E."/>
            <person name="Goraichik I."/>
            <person name="Dimitrov K.M."/>
            <person name="Suarez D.L."/>
            <person name="Swayne D.E."/>
        </authorList>
    </citation>
    <scope>NUCLEOTIDE SEQUENCE [LARGE SCALE GENOMIC DNA]</scope>
    <source>
        <strain evidence="2 3">DSM 26133</strain>
    </source>
</reference>
<keyword evidence="1 2" id="KW-0378">Hydrolase</keyword>
<dbReference type="GO" id="GO:0009245">
    <property type="term" value="P:lipid A biosynthetic process"/>
    <property type="evidence" value="ECO:0007669"/>
    <property type="project" value="TreeGrafter"/>
</dbReference>
<proteinExistence type="predicted"/>